<feature type="compositionally biased region" description="Basic residues" evidence="1">
    <location>
        <begin position="241"/>
        <end position="254"/>
    </location>
</feature>
<dbReference type="AlphaFoldDB" id="A0A9P7KIG3"/>
<reference evidence="2" key="2">
    <citation type="submission" date="2021-10" db="EMBL/GenBank/DDBJ databases">
        <title>Phylogenomics reveals ancestral predisposition of the termite-cultivated fungus Termitomyces towards a domesticated lifestyle.</title>
        <authorList>
            <person name="Auxier B."/>
            <person name="Grum-Grzhimaylo A."/>
            <person name="Cardenas M.E."/>
            <person name="Lodge J.D."/>
            <person name="Laessoe T."/>
            <person name="Pedersen O."/>
            <person name="Smith M.E."/>
            <person name="Kuyper T.W."/>
            <person name="Franco-Molano E.A."/>
            <person name="Baroni T.J."/>
            <person name="Aanen D.K."/>
        </authorList>
    </citation>
    <scope>NUCLEOTIDE SEQUENCE</scope>
    <source>
        <strain evidence="2">D49</strain>
    </source>
</reference>
<feature type="region of interest" description="Disordered" evidence="1">
    <location>
        <begin position="99"/>
        <end position="144"/>
    </location>
</feature>
<evidence type="ECO:0000313" key="2">
    <source>
        <dbReference type="EMBL" id="KAG5649725.1"/>
    </source>
</evidence>
<feature type="compositionally biased region" description="Basic residues" evidence="1">
    <location>
        <begin position="368"/>
        <end position="382"/>
    </location>
</feature>
<keyword evidence="3" id="KW-1185">Reference proteome</keyword>
<evidence type="ECO:0000256" key="1">
    <source>
        <dbReference type="SAM" id="MobiDB-lite"/>
    </source>
</evidence>
<reference evidence="2" key="1">
    <citation type="submission" date="2021-02" db="EMBL/GenBank/DDBJ databases">
        <authorList>
            <person name="Nieuwenhuis M."/>
            <person name="Van De Peppel L.J.J."/>
        </authorList>
    </citation>
    <scope>NUCLEOTIDE SEQUENCE</scope>
    <source>
        <strain evidence="2">D49</strain>
    </source>
</reference>
<accession>A0A9P7KIG3</accession>
<dbReference type="Proteomes" id="UP000717328">
    <property type="component" value="Unassembled WGS sequence"/>
</dbReference>
<evidence type="ECO:0000313" key="3">
    <source>
        <dbReference type="Proteomes" id="UP000717328"/>
    </source>
</evidence>
<protein>
    <submittedName>
        <fullName evidence="2">Uncharacterized protein</fullName>
    </submittedName>
</protein>
<feature type="compositionally biased region" description="Polar residues" evidence="1">
    <location>
        <begin position="392"/>
        <end position="403"/>
    </location>
</feature>
<organism evidence="2 3">
    <name type="scientific">Sphagnurus paluster</name>
    <dbReference type="NCBI Taxonomy" id="117069"/>
    <lineage>
        <taxon>Eukaryota</taxon>
        <taxon>Fungi</taxon>
        <taxon>Dikarya</taxon>
        <taxon>Basidiomycota</taxon>
        <taxon>Agaricomycotina</taxon>
        <taxon>Agaricomycetes</taxon>
        <taxon>Agaricomycetidae</taxon>
        <taxon>Agaricales</taxon>
        <taxon>Tricholomatineae</taxon>
        <taxon>Lyophyllaceae</taxon>
        <taxon>Sphagnurus</taxon>
    </lineage>
</organism>
<sequence length="529" mass="57247">MARESWYKEGVLFDSASPSSAGSENHPKQPRLHSAGLTTPITQILSSHIMKYSQALLVACVGSATLVAAAPTRSHTHSTPNSKSVRVGKTIGKGITYGGQFAQSATGSNSDNTNTDTERRELHVKTKERVRDAKRVGRTAVDTAGGGKRVAENLGSMVNLATTLKGSGETAPLNTRSSSPAAPPSAPDSSTPPSVSPLTSKPDSGAPHEGGVGHRKKLTPEEKKAKAQKWKNMSAEEKKRLKEKKKAKKGAKKGKKEERVAAPDATKSTSTSTPASPPESEATIDTRDFEDDLFTRDLVEELEARGFWNVYGRAVPAENALAAKPAPPKTSTTPETASNSEPPSSANSPPKKSGSRRPRKPLTPEQKKAKKERKEKNRKSKALHNGADVTYSPKTNKSPTSSELDTREFDGVLYQRGFDDELVTRDFDDELLSRGFEDLAFTRDFFDDDLALRDVEGMVFSRDFEGDLVTRNKLTNAWGAFKDTVRGRKGGSSSSSIGVDPTLGTDATLSTRDFLEELDVRDFDIDELD</sequence>
<gene>
    <name evidence="2" type="ORF">H0H81_002363</name>
</gene>
<proteinExistence type="predicted"/>
<feature type="region of interest" description="Disordered" evidence="1">
    <location>
        <begin position="487"/>
        <end position="506"/>
    </location>
</feature>
<feature type="region of interest" description="Disordered" evidence="1">
    <location>
        <begin position="166"/>
        <end position="289"/>
    </location>
</feature>
<dbReference type="OrthoDB" id="3070314at2759"/>
<feature type="compositionally biased region" description="Low complexity" evidence="1">
    <location>
        <begin position="318"/>
        <end position="352"/>
    </location>
</feature>
<comment type="caution">
    <text evidence="2">The sequence shown here is derived from an EMBL/GenBank/DDBJ whole genome shotgun (WGS) entry which is preliminary data.</text>
</comment>
<name>A0A9P7KIG3_9AGAR</name>
<feature type="region of interest" description="Disordered" evidence="1">
    <location>
        <begin position="15"/>
        <end position="35"/>
    </location>
</feature>
<feature type="compositionally biased region" description="Low complexity" evidence="1">
    <location>
        <begin position="187"/>
        <end position="202"/>
    </location>
</feature>
<feature type="region of interest" description="Disordered" evidence="1">
    <location>
        <begin position="318"/>
        <end position="406"/>
    </location>
</feature>
<dbReference type="EMBL" id="JABCKI010000756">
    <property type="protein sequence ID" value="KAG5649725.1"/>
    <property type="molecule type" value="Genomic_DNA"/>
</dbReference>
<feature type="compositionally biased region" description="Low complexity" evidence="1">
    <location>
        <begin position="262"/>
        <end position="283"/>
    </location>
</feature>
<feature type="compositionally biased region" description="Basic and acidic residues" evidence="1">
    <location>
        <begin position="116"/>
        <end position="135"/>
    </location>
</feature>